<name>A0ACC2ZDS1_9PEZI</name>
<dbReference type="EMBL" id="JAPDRP010000007">
    <property type="protein sequence ID" value="KAJ9645972.1"/>
    <property type="molecule type" value="Genomic_DNA"/>
</dbReference>
<keyword evidence="2" id="KW-1185">Reference proteome</keyword>
<reference evidence="1" key="1">
    <citation type="submission" date="2022-10" db="EMBL/GenBank/DDBJ databases">
        <title>Culturing micro-colonial fungi from biological soil crusts in the Mojave desert and describing Neophaeococcomyces mojavensis, and introducing the new genera and species Taxawa tesnikishii.</title>
        <authorList>
            <person name="Kurbessoian T."/>
            <person name="Stajich J.E."/>
        </authorList>
    </citation>
    <scope>NUCLEOTIDE SEQUENCE</scope>
    <source>
        <strain evidence="1">JES_115</strain>
    </source>
</reference>
<sequence length="426" mass="47796">MSVSPLPDDILHVLCAELAQQRDFDTLFNCAASNKSFAVPALTHLYRNYHVSPVKGGGSEAIALSQQELVVQKWSILWRSIIASSLEETLFPYCKYIRVLDLRDLSNLLEDDKFKANIAKSGEGQDHRFSTFISGLRPQSLQFFQVFRDAHIGVETCLALNDHGRSLKTIKLNLRSEALPNLALLKGCTAVETLHLEDMDGTADLHKTHNDAFLEIVDWLKQCSNLQDFSLTNFVGAADIGTPSCYMVKDNQTFHAALIQQPLLETLSLQGEPDEMTFDDNEILIQSLGQLKELRELELRGVSDYFSNKHIIHLAEQLKKLEDLYVSGYGITDVVWDSLAGLENLRNICINAWTAFTADGLLKFIEKLRPSNQGIVISIYNADPDSLLSEEEQAMVREVLATKVGGRLDYTPWRDPDVSEFEGESD</sequence>
<organism evidence="1 2">
    <name type="scientific">Coniosporium tulheliwenetii</name>
    <dbReference type="NCBI Taxonomy" id="3383036"/>
    <lineage>
        <taxon>Eukaryota</taxon>
        <taxon>Fungi</taxon>
        <taxon>Dikarya</taxon>
        <taxon>Ascomycota</taxon>
        <taxon>Pezizomycotina</taxon>
        <taxon>Dothideomycetes</taxon>
        <taxon>Dothideomycetes incertae sedis</taxon>
        <taxon>Coniosporium</taxon>
    </lineage>
</organism>
<comment type="caution">
    <text evidence="1">The sequence shown here is derived from an EMBL/GenBank/DDBJ whole genome shotgun (WGS) entry which is preliminary data.</text>
</comment>
<evidence type="ECO:0000313" key="2">
    <source>
        <dbReference type="Proteomes" id="UP001172680"/>
    </source>
</evidence>
<evidence type="ECO:0000313" key="1">
    <source>
        <dbReference type="EMBL" id="KAJ9645972.1"/>
    </source>
</evidence>
<proteinExistence type="predicted"/>
<accession>A0ACC2ZDS1</accession>
<gene>
    <name evidence="1" type="ORF">H2199_003015</name>
</gene>
<protein>
    <submittedName>
        <fullName evidence="1">Uncharacterized protein</fullName>
    </submittedName>
</protein>
<dbReference type="Proteomes" id="UP001172680">
    <property type="component" value="Unassembled WGS sequence"/>
</dbReference>